<dbReference type="AlphaFoldDB" id="A0A2U3AQT6"/>
<protein>
    <submittedName>
        <fullName evidence="2">Uncharacterized protein</fullName>
    </submittedName>
</protein>
<evidence type="ECO:0000313" key="2">
    <source>
        <dbReference type="EMBL" id="PWI26920.1"/>
    </source>
</evidence>
<evidence type="ECO:0000313" key="3">
    <source>
        <dbReference type="Proteomes" id="UP000245938"/>
    </source>
</evidence>
<gene>
    <name evidence="2" type="ORF">DEX24_01065</name>
</gene>
<dbReference type="RefSeq" id="WP_109304543.1">
    <property type="nucleotide sequence ID" value="NZ_BJUF01000001.1"/>
</dbReference>
<keyword evidence="3" id="KW-1185">Reference proteome</keyword>
<accession>A0A2U3AQT6</accession>
<reference evidence="2 3" key="1">
    <citation type="submission" date="2018-05" db="EMBL/GenBank/DDBJ databases">
        <title>Kurthia sibirica genome sequence.</title>
        <authorList>
            <person name="Maclea K.S."/>
            <person name="Goen A.E."/>
        </authorList>
    </citation>
    <scope>NUCLEOTIDE SEQUENCE [LARGE SCALE GENOMIC DNA]</scope>
    <source>
        <strain evidence="2 3">ATCC 49154</strain>
    </source>
</reference>
<keyword evidence="1" id="KW-1133">Transmembrane helix</keyword>
<proteinExistence type="predicted"/>
<keyword evidence="1" id="KW-0472">Membrane</keyword>
<dbReference type="OrthoDB" id="2456374at2"/>
<evidence type="ECO:0000256" key="1">
    <source>
        <dbReference type="SAM" id="Phobius"/>
    </source>
</evidence>
<comment type="caution">
    <text evidence="2">The sequence shown here is derived from an EMBL/GenBank/DDBJ whole genome shotgun (WGS) entry which is preliminary data.</text>
</comment>
<sequence length="103" mass="11693">MIGTIYINFWSALIGFCIYFFARFLTNQSPTSIIIYSFLFALAFFLITFVVRALLALILYNPPIEEPETQQAVEQTTVELDTPSEGQSEEIAQVVKTMLAKDE</sequence>
<dbReference type="EMBL" id="QFVR01000001">
    <property type="protein sequence ID" value="PWI26920.1"/>
    <property type="molecule type" value="Genomic_DNA"/>
</dbReference>
<organism evidence="2 3">
    <name type="scientific">Kurthia sibirica</name>
    <dbReference type="NCBI Taxonomy" id="202750"/>
    <lineage>
        <taxon>Bacteria</taxon>
        <taxon>Bacillati</taxon>
        <taxon>Bacillota</taxon>
        <taxon>Bacilli</taxon>
        <taxon>Bacillales</taxon>
        <taxon>Caryophanaceae</taxon>
        <taxon>Kurthia</taxon>
    </lineage>
</organism>
<keyword evidence="1" id="KW-0812">Transmembrane</keyword>
<dbReference type="Proteomes" id="UP000245938">
    <property type="component" value="Unassembled WGS sequence"/>
</dbReference>
<name>A0A2U3AQT6_9BACL</name>
<feature type="transmembrane region" description="Helical" evidence="1">
    <location>
        <begin position="6"/>
        <end position="26"/>
    </location>
</feature>
<feature type="transmembrane region" description="Helical" evidence="1">
    <location>
        <begin position="33"/>
        <end position="60"/>
    </location>
</feature>